<dbReference type="GO" id="GO:0045892">
    <property type="term" value="P:negative regulation of DNA-templated transcription"/>
    <property type="evidence" value="ECO:0007669"/>
    <property type="project" value="TreeGrafter"/>
</dbReference>
<comment type="subcellular location">
    <subcellularLocation>
        <location evidence="1">Cytoplasm</location>
    </subcellularLocation>
</comment>
<evidence type="ECO:0000256" key="9">
    <source>
        <dbReference type="ARBA" id="ARBA00023015"/>
    </source>
</evidence>
<dbReference type="RefSeq" id="WP_134842706.1">
    <property type="nucleotide sequence ID" value="NZ_SGVY01000005.1"/>
</dbReference>
<evidence type="ECO:0000256" key="10">
    <source>
        <dbReference type="ARBA" id="ARBA00023125"/>
    </source>
</evidence>
<comment type="cofactor">
    <cofactor evidence="12">
        <name>Zn(2+)</name>
        <dbReference type="ChEBI" id="CHEBI:29105"/>
    </cofactor>
    <text evidence="12">Binds 1 zinc ion per subunit.</text>
</comment>
<dbReference type="Gene3D" id="3.30.1490.190">
    <property type="match status" value="1"/>
</dbReference>
<dbReference type="GeneID" id="302994227"/>
<reference evidence="13 14" key="1">
    <citation type="submission" date="2019-02" db="EMBL/GenBank/DDBJ databases">
        <title>Draft Genome Sequence of the Prevotella sp. BCRC 81118, Isolated from Human Feces.</title>
        <authorList>
            <person name="Huang C.-H."/>
        </authorList>
    </citation>
    <scope>NUCLEOTIDE SEQUENCE [LARGE SCALE GENOMIC DNA]</scope>
    <source>
        <strain evidence="13 14">BCRC 81118</strain>
    </source>
</reference>
<dbReference type="Pfam" id="PF01475">
    <property type="entry name" value="FUR"/>
    <property type="match status" value="1"/>
</dbReference>
<dbReference type="Gene3D" id="1.10.10.10">
    <property type="entry name" value="Winged helix-like DNA-binding domain superfamily/Winged helix DNA-binding domain"/>
    <property type="match status" value="1"/>
</dbReference>
<protein>
    <recommendedName>
        <fullName evidence="4">Ferric uptake regulation protein</fullName>
    </recommendedName>
</protein>
<evidence type="ECO:0000256" key="3">
    <source>
        <dbReference type="ARBA" id="ARBA00011738"/>
    </source>
</evidence>
<dbReference type="OrthoDB" id="8659436at2"/>
<dbReference type="PANTHER" id="PTHR33202">
    <property type="entry name" value="ZINC UPTAKE REGULATION PROTEIN"/>
    <property type="match status" value="1"/>
</dbReference>
<dbReference type="PANTHER" id="PTHR33202:SF2">
    <property type="entry name" value="FERRIC UPTAKE REGULATION PROTEIN"/>
    <property type="match status" value="1"/>
</dbReference>
<dbReference type="InterPro" id="IPR043135">
    <property type="entry name" value="Fur_C"/>
</dbReference>
<evidence type="ECO:0000256" key="2">
    <source>
        <dbReference type="ARBA" id="ARBA00007957"/>
    </source>
</evidence>
<keyword evidence="8 12" id="KW-0862">Zinc</keyword>
<evidence type="ECO:0000256" key="7">
    <source>
        <dbReference type="ARBA" id="ARBA00022723"/>
    </source>
</evidence>
<dbReference type="GO" id="GO:0000976">
    <property type="term" value="F:transcription cis-regulatory region binding"/>
    <property type="evidence" value="ECO:0007669"/>
    <property type="project" value="TreeGrafter"/>
</dbReference>
<dbReference type="SUPFAM" id="SSF46785">
    <property type="entry name" value="Winged helix' DNA-binding domain"/>
    <property type="match status" value="1"/>
</dbReference>
<gene>
    <name evidence="13" type="ORF">EXN75_02810</name>
</gene>
<evidence type="ECO:0000313" key="13">
    <source>
        <dbReference type="EMBL" id="TFH84038.1"/>
    </source>
</evidence>
<evidence type="ECO:0000256" key="1">
    <source>
        <dbReference type="ARBA" id="ARBA00004496"/>
    </source>
</evidence>
<dbReference type="InterPro" id="IPR036390">
    <property type="entry name" value="WH_DNA-bd_sf"/>
</dbReference>
<keyword evidence="10" id="KW-0238">DNA-binding</keyword>
<dbReference type="GO" id="GO:1900376">
    <property type="term" value="P:regulation of secondary metabolite biosynthetic process"/>
    <property type="evidence" value="ECO:0007669"/>
    <property type="project" value="TreeGrafter"/>
</dbReference>
<evidence type="ECO:0000256" key="5">
    <source>
        <dbReference type="ARBA" id="ARBA00022490"/>
    </source>
</evidence>
<dbReference type="Proteomes" id="UP000297872">
    <property type="component" value="Unassembled WGS sequence"/>
</dbReference>
<feature type="binding site" evidence="12">
    <location>
        <position position="143"/>
    </location>
    <ligand>
        <name>Zn(2+)</name>
        <dbReference type="ChEBI" id="CHEBI:29105"/>
    </ligand>
</feature>
<dbReference type="InterPro" id="IPR036388">
    <property type="entry name" value="WH-like_DNA-bd_sf"/>
</dbReference>
<keyword evidence="6" id="KW-0678">Repressor</keyword>
<keyword evidence="5" id="KW-0963">Cytoplasm</keyword>
<organism evidence="13 14">
    <name type="scientific">Segatella hominis</name>
    <dbReference type="NCBI Taxonomy" id="2518605"/>
    <lineage>
        <taxon>Bacteria</taxon>
        <taxon>Pseudomonadati</taxon>
        <taxon>Bacteroidota</taxon>
        <taxon>Bacteroidia</taxon>
        <taxon>Bacteroidales</taxon>
        <taxon>Prevotellaceae</taxon>
        <taxon>Segatella</taxon>
    </lineage>
</organism>
<evidence type="ECO:0000256" key="8">
    <source>
        <dbReference type="ARBA" id="ARBA00022833"/>
    </source>
</evidence>
<evidence type="ECO:0000256" key="6">
    <source>
        <dbReference type="ARBA" id="ARBA00022491"/>
    </source>
</evidence>
<accession>A0A4Y8VUU1</accession>
<proteinExistence type="inferred from homology"/>
<keyword evidence="14" id="KW-1185">Reference proteome</keyword>
<comment type="caution">
    <text evidence="13">The sequence shown here is derived from an EMBL/GenBank/DDBJ whole genome shotgun (WGS) entry which is preliminary data.</text>
</comment>
<evidence type="ECO:0000256" key="11">
    <source>
        <dbReference type="ARBA" id="ARBA00023163"/>
    </source>
</evidence>
<keyword evidence="11" id="KW-0804">Transcription</keyword>
<feature type="binding site" evidence="12">
    <location>
        <position position="101"/>
    </location>
    <ligand>
        <name>Zn(2+)</name>
        <dbReference type="ChEBI" id="CHEBI:29105"/>
    </ligand>
</feature>
<evidence type="ECO:0000256" key="12">
    <source>
        <dbReference type="PIRSR" id="PIRSR602481-1"/>
    </source>
</evidence>
<dbReference type="EMBL" id="SGVY01000005">
    <property type="protein sequence ID" value="TFH84038.1"/>
    <property type="molecule type" value="Genomic_DNA"/>
</dbReference>
<dbReference type="InterPro" id="IPR002481">
    <property type="entry name" value="FUR"/>
</dbReference>
<dbReference type="GO" id="GO:0003700">
    <property type="term" value="F:DNA-binding transcription factor activity"/>
    <property type="evidence" value="ECO:0007669"/>
    <property type="project" value="InterPro"/>
</dbReference>
<dbReference type="GO" id="GO:0008270">
    <property type="term" value="F:zinc ion binding"/>
    <property type="evidence" value="ECO:0007669"/>
    <property type="project" value="TreeGrafter"/>
</dbReference>
<keyword evidence="7 12" id="KW-0479">Metal-binding</keyword>
<feature type="binding site" evidence="12">
    <location>
        <position position="104"/>
    </location>
    <ligand>
        <name>Zn(2+)</name>
        <dbReference type="ChEBI" id="CHEBI:29105"/>
    </ligand>
</feature>
<feature type="binding site" evidence="12">
    <location>
        <position position="140"/>
    </location>
    <ligand>
        <name>Zn(2+)</name>
        <dbReference type="ChEBI" id="CHEBI:29105"/>
    </ligand>
</feature>
<dbReference type="CDD" id="cd07153">
    <property type="entry name" value="Fur_like"/>
    <property type="match status" value="1"/>
</dbReference>
<dbReference type="AlphaFoldDB" id="A0A4Y8VUU1"/>
<evidence type="ECO:0000256" key="4">
    <source>
        <dbReference type="ARBA" id="ARBA00020910"/>
    </source>
</evidence>
<sequence>MTNNVKSKVREVLDNYLEMNKHRKTPERYAVLDAVYSLKGHFKLEDLGAQLEKMHFPVSRATLYNTMHLFIELRLVVRHSLVDGTKYEASFNNENHVHQVCTVCGKVTEVQAPLVVDAINETKLQRFRRDAFALYIYGVCSTCQGKMTRKRNNGKVEKSK</sequence>
<comment type="similarity">
    <text evidence="2">Belongs to the Fur family.</text>
</comment>
<dbReference type="GO" id="GO:0005829">
    <property type="term" value="C:cytosol"/>
    <property type="evidence" value="ECO:0007669"/>
    <property type="project" value="TreeGrafter"/>
</dbReference>
<name>A0A4Y8VUU1_9BACT</name>
<comment type="subunit">
    <text evidence="3">Homodimer.</text>
</comment>
<keyword evidence="9" id="KW-0805">Transcription regulation</keyword>
<evidence type="ECO:0000313" key="14">
    <source>
        <dbReference type="Proteomes" id="UP000297872"/>
    </source>
</evidence>